<dbReference type="Proteomes" id="UP001296104">
    <property type="component" value="Unassembled WGS sequence"/>
</dbReference>
<proteinExistence type="predicted"/>
<keyword evidence="2" id="KW-0732">Signal</keyword>
<feature type="signal peptide" evidence="2">
    <location>
        <begin position="1"/>
        <end position="23"/>
    </location>
</feature>
<evidence type="ECO:0000313" key="4">
    <source>
        <dbReference type="Proteomes" id="UP001296104"/>
    </source>
</evidence>
<evidence type="ECO:0000313" key="3">
    <source>
        <dbReference type="EMBL" id="CAK4032406.1"/>
    </source>
</evidence>
<gene>
    <name evidence="3" type="ORF">LECACI_7A007564</name>
</gene>
<evidence type="ECO:0000256" key="2">
    <source>
        <dbReference type="SAM" id="SignalP"/>
    </source>
</evidence>
<dbReference type="AlphaFoldDB" id="A0AAI9EBY0"/>
<organism evidence="3 4">
    <name type="scientific">Lecanosticta acicola</name>
    <dbReference type="NCBI Taxonomy" id="111012"/>
    <lineage>
        <taxon>Eukaryota</taxon>
        <taxon>Fungi</taxon>
        <taxon>Dikarya</taxon>
        <taxon>Ascomycota</taxon>
        <taxon>Pezizomycotina</taxon>
        <taxon>Dothideomycetes</taxon>
        <taxon>Dothideomycetidae</taxon>
        <taxon>Mycosphaerellales</taxon>
        <taxon>Mycosphaerellaceae</taxon>
        <taxon>Lecanosticta</taxon>
    </lineage>
</organism>
<comment type="caution">
    <text evidence="3">The sequence shown here is derived from an EMBL/GenBank/DDBJ whole genome shotgun (WGS) entry which is preliminary data.</text>
</comment>
<protein>
    <submittedName>
        <fullName evidence="3">Uncharacterized protein</fullName>
    </submittedName>
</protein>
<dbReference type="EMBL" id="CAVMBE010000063">
    <property type="protein sequence ID" value="CAK4032406.1"/>
    <property type="molecule type" value="Genomic_DNA"/>
</dbReference>
<feature type="chain" id="PRO_5042539354" evidence="2">
    <location>
        <begin position="24"/>
        <end position="346"/>
    </location>
</feature>
<accession>A0AAI9EBY0</accession>
<keyword evidence="4" id="KW-1185">Reference proteome</keyword>
<feature type="region of interest" description="Disordered" evidence="1">
    <location>
        <begin position="210"/>
        <end position="234"/>
    </location>
</feature>
<evidence type="ECO:0000256" key="1">
    <source>
        <dbReference type="SAM" id="MobiDB-lite"/>
    </source>
</evidence>
<sequence>MSSSSFTTRCALLLASLAAAVSGLDGIVTPADVAAGERFQVTFQGGNDDKYRVYLAASLAGSNGPACISPPYLLAPALANGPPPPPGYLLNSTTVSSPINLTIPAGVGPSADYYSIAIADLTTNQASTYSNRFNLTGADGNYTAYEDSLGGSPFWSADDLPCTAYPCARECAQASYPQDLTDTKAYQTMTKCILACNGVTPAASQTAPAHASSTAGSASSSSSSSSSSSPSSTTMTGEMAVITLGPGATVTAIETIKKGKTLAIIGDKTLTLGGSAATISSEAVSLATSGLDVGGSTTVAFSSTTATVAATVAEAAAATVSADSSASKRYMAGAAAAGFAGLAFVL</sequence>
<name>A0AAI9EBY0_9PEZI</name>
<reference evidence="3" key="1">
    <citation type="submission" date="2023-11" db="EMBL/GenBank/DDBJ databases">
        <authorList>
            <person name="Alioto T."/>
            <person name="Alioto T."/>
            <person name="Gomez Garrido J."/>
        </authorList>
    </citation>
    <scope>NUCLEOTIDE SEQUENCE</scope>
</reference>